<gene>
    <name evidence="2" type="primary">symE_1</name>
    <name evidence="2" type="ORF">SDC9_120949</name>
</gene>
<protein>
    <submittedName>
        <fullName evidence="2">Endoribonuclease SymE</fullName>
        <ecNumber evidence="2">3.1.-.-</ecNumber>
    </submittedName>
</protein>
<reference evidence="2" key="1">
    <citation type="submission" date="2019-08" db="EMBL/GenBank/DDBJ databases">
        <authorList>
            <person name="Kucharzyk K."/>
            <person name="Murdoch R.W."/>
            <person name="Higgins S."/>
            <person name="Loffler F."/>
        </authorList>
    </citation>
    <scope>NUCLEOTIDE SEQUENCE</scope>
</reference>
<name>A0A645CAL5_9ZZZZ</name>
<comment type="caution">
    <text evidence="2">The sequence shown here is derived from an EMBL/GenBank/DDBJ whole genome shotgun (WGS) entry which is preliminary data.</text>
</comment>
<dbReference type="GO" id="GO:0016070">
    <property type="term" value="P:RNA metabolic process"/>
    <property type="evidence" value="ECO:0007669"/>
    <property type="project" value="InterPro"/>
</dbReference>
<accession>A0A645CAL5</accession>
<dbReference type="AlphaFoldDB" id="A0A645CAL5"/>
<dbReference type="Pfam" id="PF08845">
    <property type="entry name" value="SymE_toxin"/>
    <property type="match status" value="1"/>
</dbReference>
<evidence type="ECO:0000313" key="2">
    <source>
        <dbReference type="EMBL" id="MPM73964.1"/>
    </source>
</evidence>
<feature type="domain" description="Toxin SymE-like" evidence="1">
    <location>
        <begin position="61"/>
        <end position="102"/>
    </location>
</feature>
<proteinExistence type="predicted"/>
<evidence type="ECO:0000259" key="1">
    <source>
        <dbReference type="Pfam" id="PF08845"/>
    </source>
</evidence>
<sequence length="111" mass="12966">MNYQDDELMQIFSMLDLHSRSDRSNLDRVLDEITYSEQCFNPIKRYRLETKTHRKLKICAQSGYKYQAVPAIRLQGKWLEQLGFSVGQEINVQCQKGCLIIHLGDEPSDAR</sequence>
<dbReference type="GO" id="GO:0005737">
    <property type="term" value="C:cytoplasm"/>
    <property type="evidence" value="ECO:0007669"/>
    <property type="project" value="InterPro"/>
</dbReference>
<dbReference type="EC" id="3.1.-.-" evidence="2"/>
<keyword evidence="2" id="KW-0378">Hydrolase</keyword>
<dbReference type="InterPro" id="IPR014944">
    <property type="entry name" value="Toxin_SymE-like"/>
</dbReference>
<dbReference type="GO" id="GO:0003723">
    <property type="term" value="F:RNA binding"/>
    <property type="evidence" value="ECO:0007669"/>
    <property type="project" value="InterPro"/>
</dbReference>
<dbReference type="GO" id="GO:0016788">
    <property type="term" value="F:hydrolase activity, acting on ester bonds"/>
    <property type="evidence" value="ECO:0007669"/>
    <property type="project" value="InterPro"/>
</dbReference>
<organism evidence="2">
    <name type="scientific">bioreactor metagenome</name>
    <dbReference type="NCBI Taxonomy" id="1076179"/>
    <lineage>
        <taxon>unclassified sequences</taxon>
        <taxon>metagenomes</taxon>
        <taxon>ecological metagenomes</taxon>
    </lineage>
</organism>
<dbReference type="EMBL" id="VSSQ01025672">
    <property type="protein sequence ID" value="MPM73964.1"/>
    <property type="molecule type" value="Genomic_DNA"/>
</dbReference>